<dbReference type="PANTHER" id="PTHR24023:SF1082">
    <property type="entry name" value="COLLAGEN TRIPLE HELIX REPEAT"/>
    <property type="match status" value="1"/>
</dbReference>
<dbReference type="GO" id="GO:0005615">
    <property type="term" value="C:extracellular space"/>
    <property type="evidence" value="ECO:0007669"/>
    <property type="project" value="TreeGrafter"/>
</dbReference>
<dbReference type="Pfam" id="PF02210">
    <property type="entry name" value="Laminin_G_2"/>
    <property type="match status" value="1"/>
</dbReference>
<evidence type="ECO:0000256" key="3">
    <source>
        <dbReference type="ARBA" id="ARBA00022530"/>
    </source>
</evidence>
<keyword evidence="5" id="KW-0677">Repeat</keyword>
<keyword evidence="2" id="KW-0964">Secreted</keyword>
<feature type="chain" id="PRO_5043326581" description="Laminin G domain-containing protein" evidence="8">
    <location>
        <begin position="25"/>
        <end position="832"/>
    </location>
</feature>
<dbReference type="InterPro" id="IPR001791">
    <property type="entry name" value="Laminin_G"/>
</dbReference>
<feature type="compositionally biased region" description="Gly residues" evidence="7">
    <location>
        <begin position="742"/>
        <end position="751"/>
    </location>
</feature>
<comment type="subcellular location">
    <subcellularLocation>
        <location evidence="1">Secreted</location>
        <location evidence="1">Extracellular space</location>
        <location evidence="1">Extracellular matrix</location>
    </subcellularLocation>
</comment>
<dbReference type="InterPro" id="IPR008160">
    <property type="entry name" value="Collagen"/>
</dbReference>
<dbReference type="PANTHER" id="PTHR24023">
    <property type="entry name" value="COLLAGEN ALPHA"/>
    <property type="match status" value="1"/>
</dbReference>
<reference evidence="10 11" key="1">
    <citation type="submission" date="2024-04" db="EMBL/GenBank/DDBJ databases">
        <authorList>
            <person name="Waldvogel A.-M."/>
            <person name="Schoenle A."/>
        </authorList>
    </citation>
    <scope>NUCLEOTIDE SEQUENCE [LARGE SCALE GENOMIC DNA]</scope>
</reference>
<sequence>MPCLRWSVCPLLLLLLLLLRVSAAQDPGEDGAESGSGMLLSDELDVLQMLWPQVSNHTNSSLRLEGGECPLLGLGQYSTLTLALRHVLHHRFAEDFSLLVHFRSRQTEERSVVTVLSPEGHVTLQLRISSTAVTFIGSQDRHYEFPVVGLSDGQWHRVALSVAPRQLQVFVDCSELESVEWLHFGLDLGLDALMMVGGATGSYDTPFEGDLRQLSFVMGEPDAARAQCSRPPPRCDGTLPKPVRTSRTDRDGMRLENLLLSSNDLEDLLGNPKAFSRATLFSQFGASRGDGTVPSGPNRKGSITRGDVFLVDEDTDLIDPFFQHGGILNPDRKPSRNDQKIQQKEKPELSKDLEENITTDKRTDAGGRNIPLFPGKPSDGIIDLDSGVEPKKPTVTPKSPVKPSPSLLDQRVKEQPLVVSPREGDQVLGSDGRWYKLQRGPKGRMGPPGPEGCPGEMGLTGFKGDNGKPGPDGKPGRRGDPGLPGPAGLPTVYLWRNTAEEWAAFQQTSFYQLLRAGWPREEGPEGPPGEMGKPGFQGPQGEAGERGHPGIPGEMGERGPRGGPGPRGPPGRDGADGEDGLTGPPGAPGPMGMWGYRGERGAKGEDGDEGLMGITGERGDAGEPGEKGSIGFPGPVGSMGPPGPRGVRGADGLWGPFGPAGEPGLDGALGLPGPPGGAGLTGQVGAQGVNGTRGDVGPVGSVGFPGPQGPPGLDGQSGPPGLRGAQGATGLTGAAGTKGDSGPKGPGGPRGEPGFEGSMGPRGPEGDKGDRGAKGNRGEAGAAGIMGPQGERGPSGFQGFQGTKGQLGLQGPEGANGEAGAQGNQGTQGPKV</sequence>
<evidence type="ECO:0000313" key="11">
    <source>
        <dbReference type="Proteomes" id="UP001497482"/>
    </source>
</evidence>
<dbReference type="Proteomes" id="UP001497482">
    <property type="component" value="Chromosome 1"/>
</dbReference>
<feature type="region of interest" description="Disordered" evidence="7">
    <location>
        <begin position="518"/>
        <end position="592"/>
    </location>
</feature>
<feature type="region of interest" description="Disordered" evidence="7">
    <location>
        <begin position="688"/>
        <end position="832"/>
    </location>
</feature>
<evidence type="ECO:0000256" key="5">
    <source>
        <dbReference type="ARBA" id="ARBA00022737"/>
    </source>
</evidence>
<dbReference type="GO" id="GO:0031012">
    <property type="term" value="C:extracellular matrix"/>
    <property type="evidence" value="ECO:0007669"/>
    <property type="project" value="TreeGrafter"/>
</dbReference>
<evidence type="ECO:0000256" key="8">
    <source>
        <dbReference type="SAM" id="SignalP"/>
    </source>
</evidence>
<keyword evidence="4 8" id="KW-0732">Signal</keyword>
<evidence type="ECO:0000256" key="1">
    <source>
        <dbReference type="ARBA" id="ARBA00004498"/>
    </source>
</evidence>
<feature type="compositionally biased region" description="Basic and acidic residues" evidence="7">
    <location>
        <begin position="330"/>
        <end position="365"/>
    </location>
</feature>
<dbReference type="EMBL" id="OZ035823">
    <property type="protein sequence ID" value="CAL1569621.1"/>
    <property type="molecule type" value="Genomic_DNA"/>
</dbReference>
<evidence type="ECO:0000313" key="10">
    <source>
        <dbReference type="EMBL" id="CAL1569621.1"/>
    </source>
</evidence>
<dbReference type="AlphaFoldDB" id="A0AAV2IZG5"/>
<feature type="compositionally biased region" description="Basic and acidic residues" evidence="7">
    <location>
        <begin position="764"/>
        <end position="777"/>
    </location>
</feature>
<feature type="signal peptide" evidence="8">
    <location>
        <begin position="1"/>
        <end position="24"/>
    </location>
</feature>
<evidence type="ECO:0000259" key="9">
    <source>
        <dbReference type="PROSITE" id="PS50025"/>
    </source>
</evidence>
<dbReference type="InterPro" id="IPR050149">
    <property type="entry name" value="Collagen_superfamily"/>
</dbReference>
<feature type="region of interest" description="Disordered" evidence="7">
    <location>
        <begin position="437"/>
        <end position="486"/>
    </location>
</feature>
<accession>A0AAV2IZG5</accession>
<feature type="compositionally biased region" description="Low complexity" evidence="7">
    <location>
        <begin position="810"/>
        <end position="832"/>
    </location>
</feature>
<evidence type="ECO:0000256" key="2">
    <source>
        <dbReference type="ARBA" id="ARBA00022525"/>
    </source>
</evidence>
<dbReference type="Pfam" id="PF01391">
    <property type="entry name" value="Collagen"/>
    <property type="match status" value="3"/>
</dbReference>
<proteinExistence type="predicted"/>
<gene>
    <name evidence="10" type="ORF">KC01_LOCUS2030</name>
</gene>
<feature type="region of interest" description="Disordered" evidence="7">
    <location>
        <begin position="224"/>
        <end position="248"/>
    </location>
</feature>
<keyword evidence="11" id="KW-1185">Reference proteome</keyword>
<evidence type="ECO:0000256" key="6">
    <source>
        <dbReference type="PROSITE-ProRule" id="PRU00122"/>
    </source>
</evidence>
<feature type="region of interest" description="Disordered" evidence="7">
    <location>
        <begin position="321"/>
        <end position="409"/>
    </location>
</feature>
<feature type="domain" description="Laminin G" evidence="9">
    <location>
        <begin position="51"/>
        <end position="235"/>
    </location>
</feature>
<keyword evidence="3" id="KW-0272">Extracellular matrix</keyword>
<dbReference type="Gene3D" id="2.60.120.200">
    <property type="match status" value="1"/>
</dbReference>
<dbReference type="InterPro" id="IPR048287">
    <property type="entry name" value="TSPN-like_N"/>
</dbReference>
<dbReference type="PROSITE" id="PS50025">
    <property type="entry name" value="LAM_G_DOMAIN"/>
    <property type="match status" value="1"/>
</dbReference>
<dbReference type="SMART" id="SM00210">
    <property type="entry name" value="TSPN"/>
    <property type="match status" value="1"/>
</dbReference>
<feature type="compositionally biased region" description="Low complexity" evidence="7">
    <location>
        <begin position="393"/>
        <end position="406"/>
    </location>
</feature>
<evidence type="ECO:0000256" key="4">
    <source>
        <dbReference type="ARBA" id="ARBA00022729"/>
    </source>
</evidence>
<feature type="compositionally biased region" description="Low complexity" evidence="7">
    <location>
        <begin position="695"/>
        <end position="740"/>
    </location>
</feature>
<name>A0AAV2IZG5_KNICA</name>
<protein>
    <recommendedName>
        <fullName evidence="9">Laminin G domain-containing protein</fullName>
    </recommendedName>
</protein>
<evidence type="ECO:0000256" key="7">
    <source>
        <dbReference type="SAM" id="MobiDB-lite"/>
    </source>
</evidence>
<dbReference type="SUPFAM" id="SSF49899">
    <property type="entry name" value="Concanavalin A-like lectins/glucanases"/>
    <property type="match status" value="1"/>
</dbReference>
<dbReference type="InterPro" id="IPR013320">
    <property type="entry name" value="ConA-like_dom_sf"/>
</dbReference>
<comment type="caution">
    <text evidence="6">Lacks conserved residue(s) required for the propagation of feature annotation.</text>
</comment>
<organism evidence="10 11">
    <name type="scientific">Knipowitschia caucasica</name>
    <name type="common">Caucasian dwarf goby</name>
    <name type="synonym">Pomatoschistus caucasicus</name>
    <dbReference type="NCBI Taxonomy" id="637954"/>
    <lineage>
        <taxon>Eukaryota</taxon>
        <taxon>Metazoa</taxon>
        <taxon>Chordata</taxon>
        <taxon>Craniata</taxon>
        <taxon>Vertebrata</taxon>
        <taxon>Euteleostomi</taxon>
        <taxon>Actinopterygii</taxon>
        <taxon>Neopterygii</taxon>
        <taxon>Teleostei</taxon>
        <taxon>Neoteleostei</taxon>
        <taxon>Acanthomorphata</taxon>
        <taxon>Gobiaria</taxon>
        <taxon>Gobiiformes</taxon>
        <taxon>Gobioidei</taxon>
        <taxon>Gobiidae</taxon>
        <taxon>Gobiinae</taxon>
        <taxon>Knipowitschia</taxon>
    </lineage>
</organism>